<dbReference type="CDD" id="cd02440">
    <property type="entry name" value="AdoMet_MTases"/>
    <property type="match status" value="1"/>
</dbReference>
<dbReference type="GO" id="GO:0019646">
    <property type="term" value="P:aerobic electron transport chain"/>
    <property type="evidence" value="ECO:0007669"/>
    <property type="project" value="TreeGrafter"/>
</dbReference>
<dbReference type="RefSeq" id="WP_009720503.1">
    <property type="nucleotide sequence ID" value="NZ_GG657754.1"/>
</dbReference>
<sequence>MEKQQVLVLGAGYGGLLAALRLAPYAHVTLVDPSDRFTERVRLHERAAGRPEVTHPLTALLRGTGITHIAALATRIDPHAREVDTDDGRRLPYDRLVYALGSRTADVGERAFTMESAAELHKRLLDGAR</sequence>
<comment type="similarity">
    <text evidence="2">Belongs to the NADH dehydrogenase family.</text>
</comment>
<dbReference type="EMBL" id="GG657754">
    <property type="protein sequence ID" value="EFL28706.1"/>
    <property type="molecule type" value="Genomic_DNA"/>
</dbReference>
<dbReference type="AlphaFoldDB" id="D9WWT0"/>
<dbReference type="PANTHER" id="PTHR42913:SF3">
    <property type="entry name" value="64 KDA MITOCHONDRIAL NADH DEHYDROGENASE (EUROFUNG)"/>
    <property type="match status" value="1"/>
</dbReference>
<evidence type="ECO:0000259" key="6">
    <source>
        <dbReference type="Pfam" id="PF07992"/>
    </source>
</evidence>
<evidence type="ECO:0000256" key="5">
    <source>
        <dbReference type="ARBA" id="ARBA00023002"/>
    </source>
</evidence>
<organism evidence="7 8">
    <name type="scientific">Streptomyces himastatinicus ATCC 53653</name>
    <dbReference type="NCBI Taxonomy" id="457427"/>
    <lineage>
        <taxon>Bacteria</taxon>
        <taxon>Bacillati</taxon>
        <taxon>Actinomycetota</taxon>
        <taxon>Actinomycetes</taxon>
        <taxon>Kitasatosporales</taxon>
        <taxon>Streptomycetaceae</taxon>
        <taxon>Streptomyces</taxon>
        <taxon>Streptomyces violaceusniger group</taxon>
    </lineage>
</organism>
<evidence type="ECO:0000256" key="3">
    <source>
        <dbReference type="ARBA" id="ARBA00022630"/>
    </source>
</evidence>
<evidence type="ECO:0000256" key="2">
    <source>
        <dbReference type="ARBA" id="ARBA00005272"/>
    </source>
</evidence>
<keyword evidence="4" id="KW-0274">FAD</keyword>
<evidence type="ECO:0000256" key="1">
    <source>
        <dbReference type="ARBA" id="ARBA00001974"/>
    </source>
</evidence>
<protein>
    <submittedName>
        <fullName evidence="7">NADH dehydrogenase II</fullName>
    </submittedName>
</protein>
<reference evidence="7 8" key="1">
    <citation type="submission" date="2009-02" db="EMBL/GenBank/DDBJ databases">
        <title>Annotation of Streptomyces hygroscopicus strain ATCC 53653.</title>
        <authorList>
            <consortium name="The Broad Institute Genome Sequencing Platform"/>
            <consortium name="Broad Institute Microbial Sequencing Center"/>
            <person name="Fischbach M."/>
            <person name="Godfrey P."/>
            <person name="Ward D."/>
            <person name="Young S."/>
            <person name="Zeng Q."/>
            <person name="Koehrsen M."/>
            <person name="Alvarado L."/>
            <person name="Berlin A.M."/>
            <person name="Bochicchio J."/>
            <person name="Borenstein D."/>
            <person name="Chapman S.B."/>
            <person name="Chen Z."/>
            <person name="Engels R."/>
            <person name="Freedman E."/>
            <person name="Gellesch M."/>
            <person name="Goldberg J."/>
            <person name="Griggs A."/>
            <person name="Gujja S."/>
            <person name="Heilman E.R."/>
            <person name="Heiman D.I."/>
            <person name="Hepburn T.A."/>
            <person name="Howarth C."/>
            <person name="Jen D."/>
            <person name="Larson L."/>
            <person name="Lewis B."/>
            <person name="Mehta T."/>
            <person name="Park D."/>
            <person name="Pearson M."/>
            <person name="Richards J."/>
            <person name="Roberts A."/>
            <person name="Saif S."/>
            <person name="Shea T.D."/>
            <person name="Shenoy N."/>
            <person name="Sisk P."/>
            <person name="Stolte C."/>
            <person name="Sykes S.N."/>
            <person name="Thomson T."/>
            <person name="Walk T."/>
            <person name="White J."/>
            <person name="Yandava C."/>
            <person name="Straight P."/>
            <person name="Clardy J."/>
            <person name="Hung D."/>
            <person name="Kolter R."/>
            <person name="Mekalanos J."/>
            <person name="Walker S."/>
            <person name="Walsh C.T."/>
            <person name="Wieland-Brown L.C."/>
            <person name="Haas B."/>
            <person name="Nusbaum C."/>
            <person name="Birren B."/>
        </authorList>
    </citation>
    <scope>NUCLEOTIDE SEQUENCE [LARGE SCALE GENOMIC DNA]</scope>
    <source>
        <strain evidence="7 8">ATCC 53653</strain>
    </source>
</reference>
<evidence type="ECO:0000256" key="4">
    <source>
        <dbReference type="ARBA" id="ARBA00022827"/>
    </source>
</evidence>
<keyword evidence="8" id="KW-1185">Reference proteome</keyword>
<dbReference type="GO" id="GO:0003955">
    <property type="term" value="F:NAD(P)H dehydrogenase (quinone) activity"/>
    <property type="evidence" value="ECO:0007669"/>
    <property type="project" value="TreeGrafter"/>
</dbReference>
<keyword evidence="3" id="KW-0285">Flavoprotein</keyword>
<dbReference type="SUPFAM" id="SSF51905">
    <property type="entry name" value="FAD/NAD(P)-binding domain"/>
    <property type="match status" value="1"/>
</dbReference>
<dbReference type="Gene3D" id="3.50.50.100">
    <property type="match status" value="1"/>
</dbReference>
<evidence type="ECO:0000313" key="7">
    <source>
        <dbReference type="EMBL" id="EFL28706.1"/>
    </source>
</evidence>
<evidence type="ECO:0000313" key="8">
    <source>
        <dbReference type="Proteomes" id="UP000003963"/>
    </source>
</evidence>
<comment type="cofactor">
    <cofactor evidence="1">
        <name>FAD</name>
        <dbReference type="ChEBI" id="CHEBI:57692"/>
    </cofactor>
</comment>
<dbReference type="STRING" id="457427.SSOG_08420"/>
<dbReference type="InterPro" id="IPR036188">
    <property type="entry name" value="FAD/NAD-bd_sf"/>
</dbReference>
<proteinExistence type="inferred from homology"/>
<name>D9WWT0_9ACTN</name>
<dbReference type="Pfam" id="PF07992">
    <property type="entry name" value="Pyr_redox_2"/>
    <property type="match status" value="1"/>
</dbReference>
<dbReference type="Proteomes" id="UP000003963">
    <property type="component" value="Unassembled WGS sequence"/>
</dbReference>
<dbReference type="HOGENOM" id="CLU_1947624_0_0_11"/>
<accession>D9WWT0</accession>
<dbReference type="PANTHER" id="PTHR42913">
    <property type="entry name" value="APOPTOSIS-INDUCING FACTOR 1"/>
    <property type="match status" value="1"/>
</dbReference>
<keyword evidence="5" id="KW-0560">Oxidoreductase</keyword>
<gene>
    <name evidence="7" type="ORF">SSOG_08420</name>
</gene>
<dbReference type="InterPro" id="IPR023753">
    <property type="entry name" value="FAD/NAD-binding_dom"/>
</dbReference>
<feature type="domain" description="FAD/NAD(P)-binding" evidence="6">
    <location>
        <begin position="5"/>
        <end position="107"/>
    </location>
</feature>
<dbReference type="InterPro" id="IPR051169">
    <property type="entry name" value="NADH-Q_oxidoreductase"/>
</dbReference>